<proteinExistence type="predicted"/>
<dbReference type="EMBL" id="KV424016">
    <property type="protein sequence ID" value="KZT54373.1"/>
    <property type="molecule type" value="Genomic_DNA"/>
</dbReference>
<evidence type="ECO:0000313" key="3">
    <source>
        <dbReference type="EMBL" id="KZT54373.1"/>
    </source>
</evidence>
<reference evidence="3 4" key="1">
    <citation type="journal article" date="2016" name="Mol. Biol. Evol.">
        <title>Comparative Genomics of Early-Diverging Mushroom-Forming Fungi Provides Insights into the Origins of Lignocellulose Decay Capabilities.</title>
        <authorList>
            <person name="Nagy L.G."/>
            <person name="Riley R."/>
            <person name="Tritt A."/>
            <person name="Adam C."/>
            <person name="Daum C."/>
            <person name="Floudas D."/>
            <person name="Sun H."/>
            <person name="Yadav J.S."/>
            <person name="Pangilinan J."/>
            <person name="Larsson K.H."/>
            <person name="Matsuura K."/>
            <person name="Barry K."/>
            <person name="Labutti K."/>
            <person name="Kuo R."/>
            <person name="Ohm R.A."/>
            <person name="Bhattacharya S.S."/>
            <person name="Shirouzu T."/>
            <person name="Yoshinaga Y."/>
            <person name="Martin F.M."/>
            <person name="Grigoriev I.V."/>
            <person name="Hibbett D.S."/>
        </authorList>
    </citation>
    <scope>NUCLEOTIDE SEQUENCE [LARGE SCALE GENOMIC DNA]</scope>
    <source>
        <strain evidence="3 4">HHB12733</strain>
    </source>
</reference>
<dbReference type="AlphaFoldDB" id="A0A165E997"/>
<keyword evidence="4" id="KW-1185">Reference proteome</keyword>
<dbReference type="EMBL" id="KV424151">
    <property type="protein sequence ID" value="KZT50689.1"/>
    <property type="molecule type" value="Genomic_DNA"/>
</dbReference>
<organism evidence="3 4">
    <name type="scientific">Calocera cornea HHB12733</name>
    <dbReference type="NCBI Taxonomy" id="1353952"/>
    <lineage>
        <taxon>Eukaryota</taxon>
        <taxon>Fungi</taxon>
        <taxon>Dikarya</taxon>
        <taxon>Basidiomycota</taxon>
        <taxon>Agaricomycotina</taxon>
        <taxon>Dacrymycetes</taxon>
        <taxon>Dacrymycetales</taxon>
        <taxon>Dacrymycetaceae</taxon>
        <taxon>Calocera</taxon>
    </lineage>
</organism>
<accession>A0A165E997</accession>
<feature type="compositionally biased region" description="Basic and acidic residues" evidence="1">
    <location>
        <begin position="95"/>
        <end position="106"/>
    </location>
</feature>
<evidence type="ECO:0000313" key="2">
    <source>
        <dbReference type="EMBL" id="KZT50689.1"/>
    </source>
</evidence>
<evidence type="ECO:0000313" key="4">
    <source>
        <dbReference type="Proteomes" id="UP000076842"/>
    </source>
</evidence>
<sequence length="132" mass="14822">MPHSNISTTADLSDQSSNNGSPALSSVHTFSHAPSKPSHPRAKAAVPQSKLRYLESHRDHRLDYQRQYQAAKRATARQRKLEALERVRRWREKKARGDDPSDHCNDSMDNLPPDPLKMLADVALELGGDSWG</sequence>
<feature type="region of interest" description="Disordered" evidence="1">
    <location>
        <begin position="92"/>
        <end position="115"/>
    </location>
</feature>
<dbReference type="Proteomes" id="UP000076842">
    <property type="component" value="Unassembled WGS sequence"/>
</dbReference>
<evidence type="ECO:0000256" key="1">
    <source>
        <dbReference type="SAM" id="MobiDB-lite"/>
    </source>
</evidence>
<feature type="region of interest" description="Disordered" evidence="1">
    <location>
        <begin position="1"/>
        <end position="47"/>
    </location>
</feature>
<name>A0A165E997_9BASI</name>
<feature type="compositionally biased region" description="Polar residues" evidence="1">
    <location>
        <begin position="1"/>
        <end position="29"/>
    </location>
</feature>
<protein>
    <submittedName>
        <fullName evidence="3">Uncharacterized protein</fullName>
    </submittedName>
</protein>
<gene>
    <name evidence="3" type="ORF">CALCODRAFT_485656</name>
    <name evidence="2" type="ORF">CALCODRAFT_488504</name>
</gene>